<reference evidence="2" key="1">
    <citation type="submission" date="2018-05" db="EMBL/GenBank/DDBJ databases">
        <authorList>
            <person name="Lanie J.A."/>
            <person name="Ng W.-L."/>
            <person name="Kazmierczak K.M."/>
            <person name="Andrzejewski T.M."/>
            <person name="Davidsen T.M."/>
            <person name="Wayne K.J."/>
            <person name="Tettelin H."/>
            <person name="Glass J.I."/>
            <person name="Rusch D."/>
            <person name="Podicherti R."/>
            <person name="Tsui H.-C.T."/>
            <person name="Winkler M.E."/>
        </authorList>
    </citation>
    <scope>NUCLEOTIDE SEQUENCE</scope>
</reference>
<organism evidence="2">
    <name type="scientific">marine metagenome</name>
    <dbReference type="NCBI Taxonomy" id="408172"/>
    <lineage>
        <taxon>unclassified sequences</taxon>
        <taxon>metagenomes</taxon>
        <taxon>ecological metagenomes</taxon>
    </lineage>
</organism>
<name>A0A381S922_9ZZZZ</name>
<sequence length="302" mass="33846">VKNPITQSIRCWSEWRRQQKLHGNFALADARMQANRVILPARFHSIAAARRLANEAQITQAGDAWQVRLADSGLSFFWPSEPDQNLYFVIEQEFSTANPHHYTTTPIRLSPESTVLDVGACEGLFAFRTLKKCLVRRVVCFEPSERMAGLLQRGAEANDLDDDIAIERSGVGNQTGRARMVTGENPDAGYLEYLPSGEPHADAVPVTTLDDYCRSHHLTLGPDDLIKADAEGADLDVLLGAREQIRNGAPQLAITTYHVDDHAERMIAWLREIRPDYSLRLKGFSFWTAKPRPVLLQASTLR</sequence>
<dbReference type="AlphaFoldDB" id="A0A381S922"/>
<gene>
    <name evidence="2" type="ORF">METZ01_LOCUS53446</name>
</gene>
<feature type="domain" description="Methyltransferase FkbM" evidence="1">
    <location>
        <begin position="117"/>
        <end position="272"/>
    </location>
</feature>
<dbReference type="InterPro" id="IPR006342">
    <property type="entry name" value="FkbM_mtfrase"/>
</dbReference>
<accession>A0A381S922</accession>
<evidence type="ECO:0000313" key="2">
    <source>
        <dbReference type="EMBL" id="SVA00592.1"/>
    </source>
</evidence>
<dbReference type="InterPro" id="IPR052514">
    <property type="entry name" value="SAM-dependent_MTase"/>
</dbReference>
<dbReference type="PANTHER" id="PTHR34203">
    <property type="entry name" value="METHYLTRANSFERASE, FKBM FAMILY PROTEIN"/>
    <property type="match status" value="1"/>
</dbReference>
<dbReference type="InterPro" id="IPR029063">
    <property type="entry name" value="SAM-dependent_MTases_sf"/>
</dbReference>
<dbReference type="PANTHER" id="PTHR34203:SF15">
    <property type="entry name" value="SLL1173 PROTEIN"/>
    <property type="match status" value="1"/>
</dbReference>
<protein>
    <recommendedName>
        <fullName evidence="1">Methyltransferase FkbM domain-containing protein</fullName>
    </recommendedName>
</protein>
<dbReference type="Pfam" id="PF05050">
    <property type="entry name" value="Methyltransf_21"/>
    <property type="match status" value="1"/>
</dbReference>
<feature type="non-terminal residue" evidence="2">
    <location>
        <position position="1"/>
    </location>
</feature>
<evidence type="ECO:0000259" key="1">
    <source>
        <dbReference type="Pfam" id="PF05050"/>
    </source>
</evidence>
<dbReference type="Gene3D" id="3.40.50.150">
    <property type="entry name" value="Vaccinia Virus protein VP39"/>
    <property type="match status" value="1"/>
</dbReference>
<dbReference type="EMBL" id="UINC01002818">
    <property type="protein sequence ID" value="SVA00592.1"/>
    <property type="molecule type" value="Genomic_DNA"/>
</dbReference>
<dbReference type="SUPFAM" id="SSF53335">
    <property type="entry name" value="S-adenosyl-L-methionine-dependent methyltransferases"/>
    <property type="match status" value="1"/>
</dbReference>
<proteinExistence type="predicted"/>
<dbReference type="NCBIfam" id="TIGR01444">
    <property type="entry name" value="fkbM_fam"/>
    <property type="match status" value="1"/>
</dbReference>